<dbReference type="Proteomes" id="UP000077875">
    <property type="component" value="Chromosome"/>
</dbReference>
<evidence type="ECO:0000256" key="1">
    <source>
        <dbReference type="ARBA" id="ARBA00006450"/>
    </source>
</evidence>
<sequence>MNGFEDRFITVPATMLPEELRRALLGEFATRQGYDSGDTGEGERGWVDELEAQLSRGELLIIHDLLTETTEVMTPEQRRRFIRRFDELDDDQPG</sequence>
<accession>A0A172YD86</accession>
<dbReference type="Gene3D" id="1.10.10.610">
    <property type="entry name" value="YehU-like"/>
    <property type="match status" value="1"/>
</dbReference>
<proteinExistence type="inferred from homology"/>
<gene>
    <name evidence="2" type="ORF">A5892_06865</name>
</gene>
<dbReference type="Pfam" id="PF06794">
    <property type="entry name" value="UPF0270"/>
    <property type="match status" value="1"/>
</dbReference>
<dbReference type="STRING" id="376489.A5892_06865"/>
<dbReference type="InterPro" id="IPR010648">
    <property type="entry name" value="UPF0270"/>
</dbReference>
<reference evidence="2 3" key="1">
    <citation type="submission" date="2016-04" db="EMBL/GenBank/DDBJ databases">
        <title>Complete Genome Sequence of Halotalea alkalilenta IHB B 13600.</title>
        <authorList>
            <person name="Swarnkar M.K."/>
            <person name="Sharma A."/>
            <person name="Kaushal K."/>
            <person name="Soni R."/>
            <person name="Rana S."/>
            <person name="Singh A.K."/>
            <person name="Gulati A."/>
        </authorList>
    </citation>
    <scope>NUCLEOTIDE SEQUENCE [LARGE SCALE GENOMIC DNA]</scope>
    <source>
        <strain evidence="2 3">IHB B 13600</strain>
    </source>
</reference>
<dbReference type="RefSeq" id="WP_064122174.1">
    <property type="nucleotide sequence ID" value="NZ_CP015243.1"/>
</dbReference>
<dbReference type="AlphaFoldDB" id="A0A172YD86"/>
<evidence type="ECO:0000313" key="3">
    <source>
        <dbReference type="Proteomes" id="UP000077875"/>
    </source>
</evidence>
<dbReference type="EMBL" id="CP015243">
    <property type="protein sequence ID" value="ANF57219.1"/>
    <property type="molecule type" value="Genomic_DNA"/>
</dbReference>
<name>A0A172YD86_9GAMM</name>
<dbReference type="InterPro" id="IPR036685">
    <property type="entry name" value="YehU-like_sf"/>
</dbReference>
<evidence type="ECO:0000313" key="2">
    <source>
        <dbReference type="EMBL" id="ANF57219.1"/>
    </source>
</evidence>
<dbReference type="KEGG" id="haa:A5892_06865"/>
<comment type="similarity">
    <text evidence="1">Belongs to the UPF0270 family.</text>
</comment>
<dbReference type="SUPFAM" id="SSF118001">
    <property type="entry name" value="YehU-like"/>
    <property type="match status" value="1"/>
</dbReference>
<protein>
    <submittedName>
        <fullName evidence="2">Uncharacterized protein</fullName>
    </submittedName>
</protein>
<organism evidence="2 3">
    <name type="scientific">Halotalea alkalilenta</name>
    <dbReference type="NCBI Taxonomy" id="376489"/>
    <lineage>
        <taxon>Bacteria</taxon>
        <taxon>Pseudomonadati</taxon>
        <taxon>Pseudomonadota</taxon>
        <taxon>Gammaproteobacteria</taxon>
        <taxon>Oceanospirillales</taxon>
        <taxon>Halomonadaceae</taxon>
        <taxon>Halotalea</taxon>
    </lineage>
</organism>
<keyword evidence="3" id="KW-1185">Reference proteome</keyword>